<evidence type="ECO:0008006" key="4">
    <source>
        <dbReference type="Google" id="ProtNLM"/>
    </source>
</evidence>
<dbReference type="EMBL" id="QRDZ01000013">
    <property type="protein sequence ID" value="RED75975.1"/>
    <property type="molecule type" value="Genomic_DNA"/>
</dbReference>
<feature type="transmembrane region" description="Helical" evidence="1">
    <location>
        <begin position="127"/>
        <end position="152"/>
    </location>
</feature>
<name>A0A3D9JPR7_9BACL</name>
<dbReference type="OrthoDB" id="2559388at2"/>
<feature type="transmembrane region" description="Helical" evidence="1">
    <location>
        <begin position="271"/>
        <end position="293"/>
    </location>
</feature>
<keyword evidence="3" id="KW-1185">Reference proteome</keyword>
<dbReference type="AlphaFoldDB" id="A0A3D9JPR7"/>
<dbReference type="RefSeq" id="WP_116061786.1">
    <property type="nucleotide sequence ID" value="NZ_QRDZ01000013.1"/>
</dbReference>
<sequence length="304" mass="34623">MSISINVLPWLTAILFIVGSFLFWKTFFSQFKFNRTNRLALFLERAESKIKRPKPEDSVLNSVTKTLPYKERLYLERARLSGLSPDWTRNKFTVIQLTISIPLAVVSIMMTITDPIMIRLISPTDWVIVGIRTIIIASIGYWLPMWIIMAAAKSQKAKWLMEIALFAERLSLCVSDKADIREMISRASRPLNLLKPHITELVEKWQVDQKKAIWEFQASVGITEIFPLVNALDNISRAKSTDIVHVLKDQTASIEAALEADVKKQIENAPIVISFLVLIPFLIALILLLYPWVTQASKLISTSI</sequence>
<protein>
    <recommendedName>
        <fullName evidence="4">Tight adherence protein C</fullName>
    </recommendedName>
</protein>
<dbReference type="Proteomes" id="UP000256977">
    <property type="component" value="Unassembled WGS sequence"/>
</dbReference>
<keyword evidence="1" id="KW-1133">Transmembrane helix</keyword>
<feature type="transmembrane region" description="Helical" evidence="1">
    <location>
        <begin position="6"/>
        <end position="28"/>
    </location>
</feature>
<organism evidence="2 3">
    <name type="scientific">Cohnella phaseoli</name>
    <dbReference type="NCBI Taxonomy" id="456490"/>
    <lineage>
        <taxon>Bacteria</taxon>
        <taxon>Bacillati</taxon>
        <taxon>Bacillota</taxon>
        <taxon>Bacilli</taxon>
        <taxon>Bacillales</taxon>
        <taxon>Paenibacillaceae</taxon>
        <taxon>Cohnella</taxon>
    </lineage>
</organism>
<accession>A0A3D9JPR7</accession>
<feature type="transmembrane region" description="Helical" evidence="1">
    <location>
        <begin position="99"/>
        <end position="121"/>
    </location>
</feature>
<keyword evidence="1" id="KW-0812">Transmembrane</keyword>
<comment type="caution">
    <text evidence="2">The sequence shown here is derived from an EMBL/GenBank/DDBJ whole genome shotgun (WGS) entry which is preliminary data.</text>
</comment>
<evidence type="ECO:0000256" key="1">
    <source>
        <dbReference type="SAM" id="Phobius"/>
    </source>
</evidence>
<evidence type="ECO:0000313" key="2">
    <source>
        <dbReference type="EMBL" id="RED75975.1"/>
    </source>
</evidence>
<proteinExistence type="predicted"/>
<keyword evidence="1" id="KW-0472">Membrane</keyword>
<evidence type="ECO:0000313" key="3">
    <source>
        <dbReference type="Proteomes" id="UP000256977"/>
    </source>
</evidence>
<gene>
    <name evidence="2" type="ORF">DFP98_11335</name>
</gene>
<reference evidence="2 3" key="1">
    <citation type="submission" date="2018-07" db="EMBL/GenBank/DDBJ databases">
        <title>Genomic Encyclopedia of Type Strains, Phase III (KMG-III): the genomes of soil and plant-associated and newly described type strains.</title>
        <authorList>
            <person name="Whitman W."/>
        </authorList>
    </citation>
    <scope>NUCLEOTIDE SEQUENCE [LARGE SCALE GENOMIC DNA]</scope>
    <source>
        <strain evidence="2 3">CECT 7287</strain>
    </source>
</reference>